<organism evidence="2 3">
    <name type="scientific">Streptococcus phage C1</name>
    <dbReference type="NCBI Taxonomy" id="2907838"/>
    <lineage>
        <taxon>Viruses</taxon>
        <taxon>Duplodnaviria</taxon>
        <taxon>Heunggongvirae</taxon>
        <taxon>Uroviricota</taxon>
        <taxon>Caudoviricetes</taxon>
        <taxon>Rountreeviridae</taxon>
        <taxon>Fischettivirus</taxon>
        <taxon>Fischettivirus C1</taxon>
    </lineage>
</organism>
<sequence>MTKEELLAKIAALEEKTARLEELATAPAPADEPKQQEEQEPEVTPIDEIEEWLKED</sequence>
<reference evidence="2 3" key="2">
    <citation type="journal article" date="2006" name="Proc. Natl. Acad. Sci. U.S.A.">
        <title>PlyC: a multimeric bacteriophage lysin.</title>
        <authorList>
            <person name="Nelson D."/>
            <person name="Schuch R."/>
            <person name="Chahales P."/>
            <person name="Zhu S."/>
            <person name="Fischetti V.A."/>
        </authorList>
    </citation>
    <scope>NUCLEOTIDE SEQUENCE [LARGE SCALE GENOMIC DNA]</scope>
</reference>
<keyword evidence="3" id="KW-1185">Reference proteome</keyword>
<dbReference type="KEGG" id="vg:1489943"/>
<feature type="compositionally biased region" description="Acidic residues" evidence="1">
    <location>
        <begin position="38"/>
        <end position="50"/>
    </location>
</feature>
<proteinExistence type="predicted"/>
<dbReference type="EMBL" id="AY212251">
    <property type="protein sequence ID" value="AAP42317.1"/>
    <property type="molecule type" value="Genomic_DNA"/>
</dbReference>
<evidence type="ECO:0000256" key="1">
    <source>
        <dbReference type="SAM" id="MobiDB-lite"/>
    </source>
</evidence>
<dbReference type="RefSeq" id="NP_852024.1">
    <property type="nucleotide sequence ID" value="NC_004814.1"/>
</dbReference>
<accession>Q7Y3E4</accession>
<dbReference type="Proteomes" id="UP000001773">
    <property type="component" value="Segment"/>
</dbReference>
<evidence type="ECO:0000313" key="3">
    <source>
        <dbReference type="Proteomes" id="UP000001773"/>
    </source>
</evidence>
<name>Q7Y3E4_BPSC1</name>
<gene>
    <name evidence="2" type="primary">orf18</name>
</gene>
<reference evidence="2 3" key="1">
    <citation type="journal article" date="2003" name="J. Bacteriol.">
        <title>Genomic sequence of C1, the first streptococcal phage.</title>
        <authorList>
            <person name="Nelson D."/>
            <person name="Schuch R."/>
            <person name="Zhu S."/>
            <person name="Tscherne D.M."/>
            <person name="Fischetti V.A."/>
        </authorList>
    </citation>
    <scope>NUCLEOTIDE SEQUENCE</scope>
</reference>
<protein>
    <submittedName>
        <fullName evidence="2">Uncharacterized protein</fullName>
    </submittedName>
</protein>
<dbReference type="GeneID" id="1489943"/>
<feature type="region of interest" description="Disordered" evidence="1">
    <location>
        <begin position="22"/>
        <end position="56"/>
    </location>
</feature>
<evidence type="ECO:0000313" key="2">
    <source>
        <dbReference type="EMBL" id="AAP42317.1"/>
    </source>
</evidence>